<dbReference type="InterPro" id="IPR033740">
    <property type="entry name" value="Pept_M24B"/>
</dbReference>
<keyword evidence="4" id="KW-0378">Hydrolase</keyword>
<keyword evidence="10" id="KW-1185">Reference proteome</keyword>
<evidence type="ECO:0000256" key="2">
    <source>
        <dbReference type="ARBA" id="ARBA00008766"/>
    </source>
</evidence>
<keyword evidence="3" id="KW-0479">Metal-binding</keyword>
<dbReference type="RefSeq" id="XP_029741186.1">
    <property type="nucleotide sequence ID" value="XM_029882331.1"/>
</dbReference>
<dbReference type="EMBL" id="SRRM01000005">
    <property type="protein sequence ID" value="TKY89201.1"/>
    <property type="molecule type" value="Genomic_DNA"/>
</dbReference>
<comment type="similarity">
    <text evidence="2">Belongs to the peptidase M24B family.</text>
</comment>
<dbReference type="Pfam" id="PF00557">
    <property type="entry name" value="Peptidase_M24"/>
    <property type="match status" value="1"/>
</dbReference>
<feature type="domain" description="Peptidase M24 C-terminal" evidence="8">
    <location>
        <begin position="604"/>
        <end position="661"/>
    </location>
</feature>
<organism evidence="9 10">
    <name type="scientific">Sporisorium graminicola</name>
    <dbReference type="NCBI Taxonomy" id="280036"/>
    <lineage>
        <taxon>Eukaryota</taxon>
        <taxon>Fungi</taxon>
        <taxon>Dikarya</taxon>
        <taxon>Basidiomycota</taxon>
        <taxon>Ustilaginomycotina</taxon>
        <taxon>Ustilaginomycetes</taxon>
        <taxon>Ustilaginales</taxon>
        <taxon>Ustilaginaceae</taxon>
        <taxon>Sporisorium</taxon>
    </lineage>
</organism>
<evidence type="ECO:0000313" key="10">
    <source>
        <dbReference type="Proteomes" id="UP000306050"/>
    </source>
</evidence>
<evidence type="ECO:0000256" key="5">
    <source>
        <dbReference type="ARBA" id="ARBA00023211"/>
    </source>
</evidence>
<sequence length="661" mass="73095">MGCFGFFSKNRCGDAASVKTDSTLVEAAAFDSDKGRKLAQAATASAGAAPYAKPDVTGPRLAALRKLMDEENVDFYLVPTGDAHATEYTAASDMRRVWISGFTGSAGDAIIGKDSAHLFADGRYHIQAADQLDDNWTLHKVGVSGVLNWPAWLVEQAKQGTRVGLDPALTSYTQGKSLVEALEQKQASVVFPSRNLVDVVWGSDRPAPVVFPVYEHELKYAGKPAAAKIADVRKDLESQPSGSAYFLSALDEVAWVLNLRGASIPCHPVFPAYLFISVDRAVLFIRPELLPEGSDADKYIRDALKITVEPYDAVWAYLRRWVSEGSEVQKLVSGEKLSYAVANAVGDEKLALLDPSPVALRKAVKNDVELEGFRTSHVRDGAAWVRWAAWLEDHVKVKRSTIDEWQAAVKFQEYRKQVALYAGDSYDAISATGPNAALPHYETPEKGSRVIDRETPYLNDSGAQYHDGTIDCTRTVHFGRPSAEQKRAYTRVLQGHIRLSEAKFPAGTTGVQLDPIARHALWQDGYDYRHGTGHGIGSFMDVHEGPQGFSTMSGGSKKPVPLEENMVLTNEPGFYEEGHFGIRTESLLAVKRIETHRDFGGVAWYGFERITQVPIATNLVDFSLLSYSEARWLKEHNAEVRKKLLPLLKDDKRAVRWLRRQ</sequence>
<dbReference type="InterPro" id="IPR032416">
    <property type="entry name" value="Peptidase_M24_C"/>
</dbReference>
<evidence type="ECO:0008006" key="11">
    <source>
        <dbReference type="Google" id="ProtNLM"/>
    </source>
</evidence>
<dbReference type="CDD" id="cd01085">
    <property type="entry name" value="APP"/>
    <property type="match status" value="1"/>
</dbReference>
<proteinExistence type="inferred from homology"/>
<dbReference type="Pfam" id="PF16188">
    <property type="entry name" value="Peptidase_M24_C"/>
    <property type="match status" value="1"/>
</dbReference>
<dbReference type="GO" id="GO:0070006">
    <property type="term" value="F:metalloaminopeptidase activity"/>
    <property type="evidence" value="ECO:0007669"/>
    <property type="project" value="InterPro"/>
</dbReference>
<dbReference type="Gene3D" id="3.90.230.10">
    <property type="entry name" value="Creatinase/methionine aminopeptidase superfamily"/>
    <property type="match status" value="1"/>
</dbReference>
<dbReference type="AlphaFoldDB" id="A0A4U7KWU3"/>
<evidence type="ECO:0000256" key="4">
    <source>
        <dbReference type="ARBA" id="ARBA00022801"/>
    </source>
</evidence>
<evidence type="ECO:0000259" key="6">
    <source>
        <dbReference type="Pfam" id="PF00557"/>
    </source>
</evidence>
<dbReference type="GO" id="GO:0046872">
    <property type="term" value="F:metal ion binding"/>
    <property type="evidence" value="ECO:0007669"/>
    <property type="project" value="UniProtKB-KW"/>
</dbReference>
<accession>A0A4U7KWU3</accession>
<protein>
    <recommendedName>
        <fullName evidence="11">Xaa-Pro aminopeptidase P</fullName>
    </recommendedName>
</protein>
<evidence type="ECO:0000256" key="1">
    <source>
        <dbReference type="ARBA" id="ARBA00001936"/>
    </source>
</evidence>
<dbReference type="InterPro" id="IPR000587">
    <property type="entry name" value="Creatinase_N"/>
</dbReference>
<dbReference type="FunFam" id="3.40.350.10:FF:000076">
    <property type="entry name" value="Putative aminopeptidase P, cytoplasmic"/>
    <property type="match status" value="1"/>
</dbReference>
<feature type="domain" description="Peptidase M24" evidence="6">
    <location>
        <begin position="373"/>
        <end position="591"/>
    </location>
</feature>
<dbReference type="PANTHER" id="PTHR43763">
    <property type="entry name" value="XAA-PRO AMINOPEPTIDASE 1"/>
    <property type="match status" value="1"/>
</dbReference>
<evidence type="ECO:0000259" key="8">
    <source>
        <dbReference type="Pfam" id="PF16188"/>
    </source>
</evidence>
<feature type="domain" description="Creatinase N-terminal" evidence="7">
    <location>
        <begin position="60"/>
        <end position="185"/>
    </location>
</feature>
<comment type="cofactor">
    <cofactor evidence="1">
        <name>Mn(2+)</name>
        <dbReference type="ChEBI" id="CHEBI:29035"/>
    </cofactor>
</comment>
<name>A0A4U7KWU3_9BASI</name>
<dbReference type="PANTHER" id="PTHR43763:SF17">
    <property type="entry name" value="AMINOPEPTIDASE P, CYTOPLASMIC-RELATED"/>
    <property type="match status" value="1"/>
</dbReference>
<dbReference type="SUPFAM" id="SSF53092">
    <property type="entry name" value="Creatinase/prolidase N-terminal domain"/>
    <property type="match status" value="1"/>
</dbReference>
<dbReference type="FunFam" id="3.90.230.10:FF:000009">
    <property type="entry name" value="xaa-Pro aminopeptidase 2"/>
    <property type="match status" value="1"/>
</dbReference>
<dbReference type="InterPro" id="IPR036005">
    <property type="entry name" value="Creatinase/aminopeptidase-like"/>
</dbReference>
<evidence type="ECO:0000259" key="7">
    <source>
        <dbReference type="Pfam" id="PF01321"/>
    </source>
</evidence>
<dbReference type="InterPro" id="IPR000994">
    <property type="entry name" value="Pept_M24"/>
</dbReference>
<dbReference type="GeneID" id="40724627"/>
<dbReference type="OrthoDB" id="9995434at2759"/>
<dbReference type="Gene3D" id="3.40.350.10">
    <property type="entry name" value="Creatinase/prolidase N-terminal domain"/>
    <property type="match status" value="2"/>
</dbReference>
<evidence type="ECO:0000256" key="3">
    <source>
        <dbReference type="ARBA" id="ARBA00022723"/>
    </source>
</evidence>
<comment type="caution">
    <text evidence="9">The sequence shown here is derived from an EMBL/GenBank/DDBJ whole genome shotgun (WGS) entry which is preliminary data.</text>
</comment>
<dbReference type="InterPro" id="IPR050422">
    <property type="entry name" value="X-Pro_aminopeptidase_P"/>
</dbReference>
<dbReference type="KEGG" id="sgra:EX895_001732"/>
<gene>
    <name evidence="9" type="ORF">EX895_001732</name>
</gene>
<dbReference type="Proteomes" id="UP000306050">
    <property type="component" value="Chromosome SGRAM_12"/>
</dbReference>
<dbReference type="Pfam" id="PF16189">
    <property type="entry name" value="Creatinase_N_2"/>
    <property type="match status" value="1"/>
</dbReference>
<evidence type="ECO:0000313" key="9">
    <source>
        <dbReference type="EMBL" id="TKY89201.1"/>
    </source>
</evidence>
<keyword evidence="5" id="KW-0464">Manganese</keyword>
<reference evidence="9 10" key="1">
    <citation type="submission" date="2019-05" db="EMBL/GenBank/DDBJ databases">
        <title>Sporisorium graminicola CBS 10092 draft sequencing and annotation.</title>
        <authorList>
            <person name="Solano-Gonzalez S."/>
            <person name="Caddick M.X."/>
            <person name="Darby A."/>
        </authorList>
    </citation>
    <scope>NUCLEOTIDE SEQUENCE [LARGE SCALE GENOMIC DNA]</scope>
    <source>
        <strain evidence="9 10">CBS 10092</strain>
    </source>
</reference>
<dbReference type="SUPFAM" id="SSF55920">
    <property type="entry name" value="Creatinase/aminopeptidase"/>
    <property type="match status" value="1"/>
</dbReference>
<dbReference type="InterPro" id="IPR029149">
    <property type="entry name" value="Creatin/AminoP/Spt16_N"/>
</dbReference>
<dbReference type="FunFam" id="3.40.350.10:FF:000003">
    <property type="entry name" value="Xaa-pro aminopeptidase P"/>
    <property type="match status" value="1"/>
</dbReference>
<dbReference type="Pfam" id="PF01321">
    <property type="entry name" value="Creatinase_N"/>
    <property type="match status" value="1"/>
</dbReference>